<dbReference type="InterPro" id="IPR050109">
    <property type="entry name" value="HTH-type_TetR-like_transc_reg"/>
</dbReference>
<dbReference type="InterPro" id="IPR001647">
    <property type="entry name" value="HTH_TetR"/>
</dbReference>
<dbReference type="PANTHER" id="PTHR30055:SF153">
    <property type="entry name" value="HTH-TYPE TRANSCRIPTIONAL REPRESSOR RV3405C"/>
    <property type="match status" value="1"/>
</dbReference>
<comment type="caution">
    <text evidence="4">The sequence shown here is derived from an EMBL/GenBank/DDBJ whole genome shotgun (WGS) entry which is preliminary data.</text>
</comment>
<feature type="DNA-binding region" description="H-T-H motif" evidence="2">
    <location>
        <begin position="51"/>
        <end position="70"/>
    </location>
</feature>
<protein>
    <submittedName>
        <fullName evidence="4">TetR family transcriptional regulator</fullName>
    </submittedName>
</protein>
<dbReference type="PRINTS" id="PR00455">
    <property type="entry name" value="HTHTETR"/>
</dbReference>
<evidence type="ECO:0000313" key="4">
    <source>
        <dbReference type="EMBL" id="ORA19907.1"/>
    </source>
</evidence>
<gene>
    <name evidence="4" type="ORF">BST14_04055</name>
</gene>
<name>A0A1W9ZPY7_MYCAI</name>
<dbReference type="PANTHER" id="PTHR30055">
    <property type="entry name" value="HTH-TYPE TRANSCRIPTIONAL REGULATOR RUTR"/>
    <property type="match status" value="1"/>
</dbReference>
<reference evidence="4 5" key="1">
    <citation type="submission" date="2016-12" db="EMBL/GenBank/DDBJ databases">
        <title>The new phylogeny of genus Mycobacterium.</title>
        <authorList>
            <person name="Tortoli E."/>
            <person name="Trovato A."/>
            <person name="Cirillo D.M."/>
        </authorList>
    </citation>
    <scope>NUCLEOTIDE SEQUENCE [LARGE SCALE GENOMIC DNA]</scope>
    <source>
        <strain evidence="4 5">DSM 45069</strain>
    </source>
</reference>
<dbReference type="OrthoDB" id="3472818at2"/>
<dbReference type="InterPro" id="IPR009057">
    <property type="entry name" value="Homeodomain-like_sf"/>
</dbReference>
<proteinExistence type="predicted"/>
<evidence type="ECO:0000259" key="3">
    <source>
        <dbReference type="PROSITE" id="PS50977"/>
    </source>
</evidence>
<dbReference type="SUPFAM" id="SSF46689">
    <property type="entry name" value="Homeodomain-like"/>
    <property type="match status" value="1"/>
</dbReference>
<dbReference type="Pfam" id="PF00440">
    <property type="entry name" value="TetR_N"/>
    <property type="match status" value="1"/>
</dbReference>
<keyword evidence="1 2" id="KW-0238">DNA-binding</keyword>
<evidence type="ECO:0000313" key="5">
    <source>
        <dbReference type="Proteomes" id="UP000192707"/>
    </source>
</evidence>
<accession>A0A1W9ZPY7</accession>
<evidence type="ECO:0000256" key="1">
    <source>
        <dbReference type="ARBA" id="ARBA00023125"/>
    </source>
</evidence>
<organism evidence="4 5">
    <name type="scientific">Mycobacterium arosiense ATCC BAA-1401 = DSM 45069</name>
    <dbReference type="NCBI Taxonomy" id="1265311"/>
    <lineage>
        <taxon>Bacteria</taxon>
        <taxon>Bacillati</taxon>
        <taxon>Actinomycetota</taxon>
        <taxon>Actinomycetes</taxon>
        <taxon>Mycobacteriales</taxon>
        <taxon>Mycobacteriaceae</taxon>
        <taxon>Mycobacterium</taxon>
        <taxon>Mycobacterium avium complex (MAC)</taxon>
    </lineage>
</organism>
<dbReference type="Gene3D" id="1.10.357.10">
    <property type="entry name" value="Tetracycline Repressor, domain 2"/>
    <property type="match status" value="1"/>
</dbReference>
<dbReference type="GO" id="GO:0003700">
    <property type="term" value="F:DNA-binding transcription factor activity"/>
    <property type="evidence" value="ECO:0007669"/>
    <property type="project" value="TreeGrafter"/>
</dbReference>
<dbReference type="Proteomes" id="UP000192707">
    <property type="component" value="Unassembled WGS sequence"/>
</dbReference>
<keyword evidence="5" id="KW-1185">Reference proteome</keyword>
<dbReference type="RefSeq" id="WP_083063290.1">
    <property type="nucleotide sequence ID" value="NZ_MVHG01000005.1"/>
</dbReference>
<dbReference type="PROSITE" id="PS50977">
    <property type="entry name" value="HTH_TETR_2"/>
    <property type="match status" value="1"/>
</dbReference>
<evidence type="ECO:0000256" key="2">
    <source>
        <dbReference type="PROSITE-ProRule" id="PRU00335"/>
    </source>
</evidence>
<dbReference type="EMBL" id="MVHG01000005">
    <property type="protein sequence ID" value="ORA19907.1"/>
    <property type="molecule type" value="Genomic_DNA"/>
</dbReference>
<dbReference type="AlphaFoldDB" id="A0A1W9ZPY7"/>
<sequence length="223" mass="24276">MNTLESADGTRRRHRAPAWGADLPLTEDEARDRLIEAAEACFAERGPSRTKLTHVAAKAGVHRTTVYSYFPNMDAILAACFVKATNLVVEAADPYFAEDRPFIDRLINAVLAGLRAARSNPTMLSMTAPHDLARTHRAAERSGAWRTGIVDGLAARFASAAPGEVRADISPYQMARWVVRIAFSLIEDPGGDDVGGDEGLLRAFLPGAIAPQARRPNRTTRLR</sequence>
<feature type="domain" description="HTH tetR-type" evidence="3">
    <location>
        <begin position="28"/>
        <end position="88"/>
    </location>
</feature>
<dbReference type="GO" id="GO:0000976">
    <property type="term" value="F:transcription cis-regulatory region binding"/>
    <property type="evidence" value="ECO:0007669"/>
    <property type="project" value="TreeGrafter"/>
</dbReference>